<protein>
    <recommendedName>
        <fullName evidence="3">HTH merR-type domain-containing protein</fullName>
    </recommendedName>
</protein>
<evidence type="ECO:0000259" key="3">
    <source>
        <dbReference type="PROSITE" id="PS50937"/>
    </source>
</evidence>
<dbReference type="InterPro" id="IPR047057">
    <property type="entry name" value="MerR_fam"/>
</dbReference>
<reference evidence="4 5" key="1">
    <citation type="submission" date="2013-04" db="EMBL/GenBank/DDBJ databases">
        <title>The Genome Sequence of Propionimicrobium lymphophilum ACS-093-V-SCH5.</title>
        <authorList>
            <consortium name="The Broad Institute Genomics Platform"/>
            <person name="Earl A."/>
            <person name="Ward D."/>
            <person name="Feldgarden M."/>
            <person name="Gevers D."/>
            <person name="Saerens B."/>
            <person name="Vaneechoutte M."/>
            <person name="Walker B."/>
            <person name="Young S."/>
            <person name="Zeng Q."/>
            <person name="Gargeya S."/>
            <person name="Fitzgerald M."/>
            <person name="Haas B."/>
            <person name="Abouelleil A."/>
            <person name="Allen A.W."/>
            <person name="Alvarado L."/>
            <person name="Arachchi H.M."/>
            <person name="Berlin A.M."/>
            <person name="Chapman S.B."/>
            <person name="Gainer-Dewar J."/>
            <person name="Goldberg J."/>
            <person name="Griggs A."/>
            <person name="Gujja S."/>
            <person name="Hansen M."/>
            <person name="Howarth C."/>
            <person name="Imamovic A."/>
            <person name="Ireland A."/>
            <person name="Larimer J."/>
            <person name="McCowan C."/>
            <person name="Murphy C."/>
            <person name="Pearson M."/>
            <person name="Poon T.W."/>
            <person name="Priest M."/>
            <person name="Roberts A."/>
            <person name="Saif S."/>
            <person name="Shea T."/>
            <person name="Sisk P."/>
            <person name="Sykes S."/>
            <person name="Wortman J."/>
            <person name="Nusbaum C."/>
            <person name="Birren B."/>
        </authorList>
    </citation>
    <scope>NUCLEOTIDE SEQUENCE [LARGE SCALE GENOMIC DNA]</scope>
    <source>
        <strain evidence="4 5">ACS-093-V-SCH5</strain>
    </source>
</reference>
<evidence type="ECO:0000256" key="1">
    <source>
        <dbReference type="ARBA" id="ARBA00023125"/>
    </source>
</evidence>
<dbReference type="PROSITE" id="PS50937">
    <property type="entry name" value="HTH_MERR_2"/>
    <property type="match status" value="1"/>
</dbReference>
<sequence>MAKLPERLDPDAPIFAVSVAAELAGMHAQTLRQYDRIGLVVPNRTKSGRRRYSPRDVNKLRLIQHLSQEEGVNLNGIRRIIEMSNQIDSLKKRNEELSELLEQVLARGDEHRVFTATVGGSIYRGRIRRDLLAIDR</sequence>
<dbReference type="GO" id="GO:0003677">
    <property type="term" value="F:DNA binding"/>
    <property type="evidence" value="ECO:0007669"/>
    <property type="project" value="UniProtKB-KW"/>
</dbReference>
<evidence type="ECO:0000313" key="4">
    <source>
        <dbReference type="EMBL" id="EPD33573.1"/>
    </source>
</evidence>
<dbReference type="CDD" id="cd04766">
    <property type="entry name" value="HTH_HspR"/>
    <property type="match status" value="1"/>
</dbReference>
<dbReference type="RefSeq" id="WP_016455182.1">
    <property type="nucleotide sequence ID" value="NZ_KE150269.1"/>
</dbReference>
<dbReference type="STRING" id="883161.HMPREF9306_00327"/>
<dbReference type="Gene3D" id="1.10.1660.10">
    <property type="match status" value="1"/>
</dbReference>
<dbReference type="SMART" id="SM00422">
    <property type="entry name" value="HTH_MERR"/>
    <property type="match status" value="1"/>
</dbReference>
<dbReference type="EMBL" id="AGZR01000004">
    <property type="protein sequence ID" value="EPD33573.1"/>
    <property type="molecule type" value="Genomic_DNA"/>
</dbReference>
<proteinExistence type="predicted"/>
<keyword evidence="5" id="KW-1185">Reference proteome</keyword>
<gene>
    <name evidence="4" type="ORF">HMPREF9306_00327</name>
</gene>
<dbReference type="PANTHER" id="PTHR30204:SF58">
    <property type="entry name" value="HTH-TYPE TRANSCRIPTIONAL REGULATOR YFMP"/>
    <property type="match status" value="1"/>
</dbReference>
<comment type="caution">
    <text evidence="4">The sequence shown here is derived from an EMBL/GenBank/DDBJ whole genome shotgun (WGS) entry which is preliminary data.</text>
</comment>
<dbReference type="SUPFAM" id="SSF46955">
    <property type="entry name" value="Putative DNA-binding domain"/>
    <property type="match status" value="1"/>
</dbReference>
<dbReference type="PANTHER" id="PTHR30204">
    <property type="entry name" value="REDOX-CYCLING DRUG-SENSING TRANSCRIPTIONAL ACTIVATOR SOXR"/>
    <property type="match status" value="1"/>
</dbReference>
<evidence type="ECO:0000313" key="5">
    <source>
        <dbReference type="Proteomes" id="UP000014417"/>
    </source>
</evidence>
<accession>S2W1B8</accession>
<evidence type="ECO:0000256" key="2">
    <source>
        <dbReference type="SAM" id="Coils"/>
    </source>
</evidence>
<dbReference type="InterPro" id="IPR000551">
    <property type="entry name" value="MerR-type_HTH_dom"/>
</dbReference>
<feature type="domain" description="HTH merR-type" evidence="3">
    <location>
        <begin position="17"/>
        <end position="83"/>
    </location>
</feature>
<dbReference type="Proteomes" id="UP000014417">
    <property type="component" value="Unassembled WGS sequence"/>
</dbReference>
<dbReference type="OrthoDB" id="5345718at2"/>
<feature type="coiled-coil region" evidence="2">
    <location>
        <begin position="80"/>
        <end position="107"/>
    </location>
</feature>
<name>S2W1B8_9ACTN</name>
<dbReference type="Pfam" id="PF13411">
    <property type="entry name" value="MerR_1"/>
    <property type="match status" value="1"/>
</dbReference>
<dbReference type="InterPro" id="IPR009061">
    <property type="entry name" value="DNA-bd_dom_put_sf"/>
</dbReference>
<organism evidence="4 5">
    <name type="scientific">Propionimicrobium lymphophilum ACS-093-V-SCH5</name>
    <dbReference type="NCBI Taxonomy" id="883161"/>
    <lineage>
        <taxon>Bacteria</taxon>
        <taxon>Bacillati</taxon>
        <taxon>Actinomycetota</taxon>
        <taxon>Actinomycetes</taxon>
        <taxon>Propionibacteriales</taxon>
        <taxon>Propionibacteriaceae</taxon>
        <taxon>Propionimicrobium</taxon>
    </lineage>
</organism>
<dbReference type="PATRIC" id="fig|883161.3.peg.329"/>
<keyword evidence="1" id="KW-0238">DNA-binding</keyword>
<dbReference type="NCBIfam" id="NF047375">
    <property type="entry name" value="HeatShock_HspR"/>
    <property type="match status" value="1"/>
</dbReference>
<dbReference type="GO" id="GO:0003700">
    <property type="term" value="F:DNA-binding transcription factor activity"/>
    <property type="evidence" value="ECO:0007669"/>
    <property type="project" value="InterPro"/>
</dbReference>
<dbReference type="HOGENOM" id="CLU_060077_7_1_11"/>
<keyword evidence="2" id="KW-0175">Coiled coil</keyword>
<dbReference type="AlphaFoldDB" id="S2W1B8"/>